<dbReference type="InterPro" id="IPR043964">
    <property type="entry name" value="P-loop_TraG"/>
</dbReference>
<evidence type="ECO:0000313" key="3">
    <source>
        <dbReference type="Proteomes" id="UP000283680"/>
    </source>
</evidence>
<evidence type="ECO:0000313" key="2">
    <source>
        <dbReference type="EMBL" id="RGQ54726.1"/>
    </source>
</evidence>
<name>A0A412BIN5_BACUN</name>
<proteinExistence type="predicted"/>
<comment type="caution">
    <text evidence="2">The sequence shown here is derived from an EMBL/GenBank/DDBJ whole genome shotgun (WGS) entry which is preliminary data.</text>
</comment>
<reference evidence="2 3" key="1">
    <citation type="submission" date="2018-08" db="EMBL/GenBank/DDBJ databases">
        <title>A genome reference for cultivated species of the human gut microbiota.</title>
        <authorList>
            <person name="Zou Y."/>
            <person name="Xue W."/>
            <person name="Luo G."/>
        </authorList>
    </citation>
    <scope>NUCLEOTIDE SEQUENCE [LARGE SCALE GENOMIC DNA]</scope>
    <source>
        <strain evidence="2 3">AF28-11</strain>
    </source>
</reference>
<gene>
    <name evidence="2" type="primary">traG</name>
    <name evidence="2" type="ORF">DWY92_01725</name>
</gene>
<dbReference type="InterPro" id="IPR027417">
    <property type="entry name" value="P-loop_NTPase"/>
</dbReference>
<sequence>MLPNYSILHKQDIFITEKYEPDIRRDELSFLSRSFERHFNERPYLHHTCYLFLTKTTKERSRQQSNWNTLCRGFLVPKEIRDKETVERFMEAVGQFESIVNDSGLVRLERLTTEEITGTENEPGIIERYLTLSADGTTMLQDMQLNPDGMRIGDKRLCLHTLSDLDYLPGKVRTDGRYERLSTDRSDCRLSYAAPVGVMLPCDHIYNQWIFIDDSNENLSRFEKMAKNMQSLSRYSRSNQINKEWLDEYLNEAHTNGLQSVRCHCNIIAWAENGNELRRVKNDVGSALALMECTPHHNTTDLPALYWAGIPGNEADFPAEETFYTFTGQALCFFTAETCYRNSLSPFGIRMVDRLTGKPVFLDISDLPMKKGVVTNRNKFILGPSGSGKSFFTNHLVRQYWEQGTHILLVDTGNSYKGLCDLIHQKTGGDDGIYFTYKENDPISFNPFFTEDYRYDIEKRDSIKTLILTLWKREDEPPRRSEEVALSNAVSLYIEKIKKNRKIKPNFNSFYDFVRKDYRKILADKNVREKDFDVDGFLNVLEPYYKNGEYGYLLNSDKELDLLNKRFIVFELDVVKDNPILFPVVTIIIMETFINKMRRLQGIRKMILIEEAWKAIAKEGMANYIRYLFKTVRKFYGEAVVVTQEVDDIISSPVVKETIINNSDCKILLDQRKYQNKFDQIQNLLGLTDKERSQILSINLANAANRLYKEVWIGLGGTQSAVYATEVSAEEYLCYTTEETEKLELIRLTEKLGGNIELAIKQLAESKRQENK</sequence>
<organism evidence="2 3">
    <name type="scientific">Bacteroides uniformis</name>
    <dbReference type="NCBI Taxonomy" id="820"/>
    <lineage>
        <taxon>Bacteria</taxon>
        <taxon>Pseudomonadati</taxon>
        <taxon>Bacteroidota</taxon>
        <taxon>Bacteroidia</taxon>
        <taxon>Bacteroidales</taxon>
        <taxon>Bacteroidaceae</taxon>
        <taxon>Bacteroides</taxon>
    </lineage>
</organism>
<dbReference type="Proteomes" id="UP000283680">
    <property type="component" value="Unassembled WGS sequence"/>
</dbReference>
<dbReference type="Pfam" id="PF19044">
    <property type="entry name" value="P-loop_TraG"/>
    <property type="match status" value="1"/>
</dbReference>
<dbReference type="Gene3D" id="3.40.50.300">
    <property type="entry name" value="P-loop containing nucleotide triphosphate hydrolases"/>
    <property type="match status" value="1"/>
</dbReference>
<dbReference type="AlphaFoldDB" id="A0A412BIN5"/>
<dbReference type="SUPFAM" id="SSF52540">
    <property type="entry name" value="P-loop containing nucleoside triphosphate hydrolases"/>
    <property type="match status" value="1"/>
</dbReference>
<dbReference type="NCBIfam" id="TIGR03783">
    <property type="entry name" value="Bac_Flav_CT_G"/>
    <property type="match status" value="1"/>
</dbReference>
<feature type="domain" description="TraG P-loop" evidence="1">
    <location>
        <begin position="348"/>
        <end position="766"/>
    </location>
</feature>
<dbReference type="PANTHER" id="PTHR38467">
    <property type="match status" value="1"/>
</dbReference>
<dbReference type="PANTHER" id="PTHR38467:SF1">
    <property type="entry name" value="CONJUGATIVE TRANSFER: ASSEMBLY"/>
    <property type="match status" value="1"/>
</dbReference>
<dbReference type="InterPro" id="IPR053155">
    <property type="entry name" value="F-pilin_assembly_TraC"/>
</dbReference>
<accession>A0A412BIN5</accession>
<dbReference type="InterPro" id="IPR022509">
    <property type="entry name" value="Conjugation_ATPase_TraG"/>
</dbReference>
<evidence type="ECO:0000259" key="1">
    <source>
        <dbReference type="Pfam" id="PF19044"/>
    </source>
</evidence>
<dbReference type="EMBL" id="QRTH01000001">
    <property type="protein sequence ID" value="RGQ54726.1"/>
    <property type="molecule type" value="Genomic_DNA"/>
</dbReference>
<protein>
    <submittedName>
        <fullName evidence="2">TraG family conjugative transposon ATPase</fullName>
    </submittedName>
</protein>
<dbReference type="Gene3D" id="1.10.8.730">
    <property type="match status" value="1"/>
</dbReference>